<dbReference type="EMBL" id="JABFTV010000009">
    <property type="protein sequence ID" value="MCE8025784.1"/>
    <property type="molecule type" value="Genomic_DNA"/>
</dbReference>
<reference evidence="1 2" key="1">
    <citation type="journal article" date="2021" name="Front. Microbiol.">
        <title>Aerobic Denitrification and Heterotrophic Sulfur Oxidation in the Genus Halomonas Revealed by Six Novel Species Characterizations and Genome-Based Analysis.</title>
        <authorList>
            <person name="Wang L."/>
            <person name="Shao Z."/>
        </authorList>
    </citation>
    <scope>NUCLEOTIDE SEQUENCE [LARGE SCALE GENOMIC DNA]</scope>
    <source>
        <strain evidence="1 2">MCCC 1A11058</strain>
    </source>
</reference>
<keyword evidence="2" id="KW-1185">Reference proteome</keyword>
<sequence>MFELVTPRDRREDNDALINAAQTTLHALGYPATMRIAVSLLLLAEEVMPLDAERLRKAFGEEIACLVEASRAVGEPGNEKDWHASLEKFAQAPADCQTLRMALIHAAIERGPEPTPQMDFWYAEALALPAAHPGLRAQVIARLEADMAALYAQ</sequence>
<dbReference type="RefSeq" id="WP_234254737.1">
    <property type="nucleotide sequence ID" value="NZ_JABFTV010000009.1"/>
</dbReference>
<comment type="caution">
    <text evidence="1">The sequence shown here is derived from an EMBL/GenBank/DDBJ whole genome shotgun (WGS) entry which is preliminary data.</text>
</comment>
<name>A0ABS9AVP2_9GAMM</name>
<gene>
    <name evidence="1" type="ORF">HOP59_16770</name>
</gene>
<dbReference type="Proteomes" id="UP001320272">
    <property type="component" value="Unassembled WGS sequence"/>
</dbReference>
<protein>
    <submittedName>
        <fullName evidence="1">Uncharacterized protein</fullName>
    </submittedName>
</protein>
<organism evidence="1 2">
    <name type="scientific">Billgrantia aerodenitrificans</name>
    <dbReference type="NCBI Taxonomy" id="2733483"/>
    <lineage>
        <taxon>Bacteria</taxon>
        <taxon>Pseudomonadati</taxon>
        <taxon>Pseudomonadota</taxon>
        <taxon>Gammaproteobacteria</taxon>
        <taxon>Oceanospirillales</taxon>
        <taxon>Halomonadaceae</taxon>
        <taxon>Billgrantia</taxon>
    </lineage>
</organism>
<evidence type="ECO:0000313" key="1">
    <source>
        <dbReference type="EMBL" id="MCE8025784.1"/>
    </source>
</evidence>
<evidence type="ECO:0000313" key="2">
    <source>
        <dbReference type="Proteomes" id="UP001320272"/>
    </source>
</evidence>
<accession>A0ABS9AVP2</accession>
<proteinExistence type="predicted"/>